<gene>
    <name evidence="1" type="ORF">E2C01_028879</name>
</gene>
<evidence type="ECO:0000313" key="2">
    <source>
        <dbReference type="Proteomes" id="UP000324222"/>
    </source>
</evidence>
<organism evidence="1 2">
    <name type="scientific">Portunus trituberculatus</name>
    <name type="common">Swimming crab</name>
    <name type="synonym">Neptunus trituberculatus</name>
    <dbReference type="NCBI Taxonomy" id="210409"/>
    <lineage>
        <taxon>Eukaryota</taxon>
        <taxon>Metazoa</taxon>
        <taxon>Ecdysozoa</taxon>
        <taxon>Arthropoda</taxon>
        <taxon>Crustacea</taxon>
        <taxon>Multicrustacea</taxon>
        <taxon>Malacostraca</taxon>
        <taxon>Eumalacostraca</taxon>
        <taxon>Eucarida</taxon>
        <taxon>Decapoda</taxon>
        <taxon>Pleocyemata</taxon>
        <taxon>Brachyura</taxon>
        <taxon>Eubrachyura</taxon>
        <taxon>Portunoidea</taxon>
        <taxon>Portunidae</taxon>
        <taxon>Portuninae</taxon>
        <taxon>Portunus</taxon>
    </lineage>
</organism>
<accession>A0A5B7EQF3</accession>
<evidence type="ECO:0000313" key="1">
    <source>
        <dbReference type="EMBL" id="MPC35456.1"/>
    </source>
</evidence>
<comment type="caution">
    <text evidence="1">The sequence shown here is derived from an EMBL/GenBank/DDBJ whole genome shotgun (WGS) entry which is preliminary data.</text>
</comment>
<protein>
    <submittedName>
        <fullName evidence="1">Uncharacterized protein</fullName>
    </submittedName>
</protein>
<keyword evidence="2" id="KW-1185">Reference proteome</keyword>
<sequence>MAARIMMSLHYGCPALTERGRRPEAVPRPRQARPPHFGYVGRGCFQSQRAVVGQKQYMGLLDG</sequence>
<reference evidence="1 2" key="1">
    <citation type="submission" date="2019-05" db="EMBL/GenBank/DDBJ databases">
        <title>Another draft genome of Portunus trituberculatus and its Hox gene families provides insights of decapod evolution.</title>
        <authorList>
            <person name="Jeong J.-H."/>
            <person name="Song I."/>
            <person name="Kim S."/>
            <person name="Choi T."/>
            <person name="Kim D."/>
            <person name="Ryu S."/>
            <person name="Kim W."/>
        </authorList>
    </citation>
    <scope>NUCLEOTIDE SEQUENCE [LARGE SCALE GENOMIC DNA]</scope>
    <source>
        <tissue evidence="1">Muscle</tissue>
    </source>
</reference>
<dbReference type="AlphaFoldDB" id="A0A5B7EQF3"/>
<dbReference type="Proteomes" id="UP000324222">
    <property type="component" value="Unassembled WGS sequence"/>
</dbReference>
<name>A0A5B7EQF3_PORTR</name>
<dbReference type="EMBL" id="VSRR010003280">
    <property type="protein sequence ID" value="MPC35456.1"/>
    <property type="molecule type" value="Genomic_DNA"/>
</dbReference>
<proteinExistence type="predicted"/>